<dbReference type="Proteomes" id="UP000246278">
    <property type="component" value="Unassembled WGS sequence"/>
</dbReference>
<dbReference type="AlphaFoldDB" id="A0A317T3R1"/>
<evidence type="ECO:0000313" key="6">
    <source>
        <dbReference type="Proteomes" id="UP000246278"/>
    </source>
</evidence>
<keyword evidence="1 3" id="KW-0732">Signal</keyword>
<proteinExistence type="predicted"/>
<dbReference type="SUPFAM" id="SSF48452">
    <property type="entry name" value="TPR-like"/>
    <property type="match status" value="1"/>
</dbReference>
<dbReference type="RefSeq" id="WP_110024021.1">
    <property type="nucleotide sequence ID" value="NZ_PDNZ01000008.1"/>
</dbReference>
<dbReference type="EMBL" id="PDNZ01000008">
    <property type="protein sequence ID" value="PWW81234.1"/>
    <property type="molecule type" value="Genomic_DNA"/>
</dbReference>
<accession>A0A317T3R1</accession>
<dbReference type="SMART" id="SM00028">
    <property type="entry name" value="TPR"/>
    <property type="match status" value="2"/>
</dbReference>
<feature type="signal peptide" evidence="3">
    <location>
        <begin position="1"/>
        <end position="26"/>
    </location>
</feature>
<evidence type="ECO:0000256" key="1">
    <source>
        <dbReference type="ARBA" id="ARBA00022729"/>
    </source>
</evidence>
<dbReference type="PROSITE" id="PS51257">
    <property type="entry name" value="PROKAR_LIPOPROTEIN"/>
    <property type="match status" value="1"/>
</dbReference>
<sequence length="299" mass="34524">MPVSRFLIKRVALIAGVCLITGTLFSACSSVKPPKDGDAAVRYAYAQELVAKEDYDKAIIELESLMFDTRATTLEDDVLFALANAYYSSEQFLLAVDIYTRLLEQTPGSPYAEASQFKLAKSHKELSPTFSRDQEHTRKAIREFQLYLELYPIRDPQQLQSDIEMYTELVALNPENDLYKRNLAIVEAQYARLDKIAESSTSIGELREKLALSEYSIAEQYQKLKKYRGSIAYYDNVIRFYPDTTYYEKAWFGKIGVLIKREKWFEAQAALDAYDQQFPENMEKVEDYRDSIVEHFENG</sequence>
<comment type="caution">
    <text evidence="5">The sequence shown here is derived from an EMBL/GenBank/DDBJ whole genome shotgun (WGS) entry which is preliminary data.</text>
</comment>
<feature type="chain" id="PRO_5016349454" description="Outer membrane lipoprotein BamD-like domain-containing protein" evidence="3">
    <location>
        <begin position="27"/>
        <end position="299"/>
    </location>
</feature>
<organism evidence="5 6">
    <name type="scientific">Prosthecochloris marina</name>
    <dbReference type="NCBI Taxonomy" id="2017681"/>
    <lineage>
        <taxon>Bacteria</taxon>
        <taxon>Pseudomonadati</taxon>
        <taxon>Chlorobiota</taxon>
        <taxon>Chlorobiia</taxon>
        <taxon>Chlorobiales</taxon>
        <taxon>Chlorobiaceae</taxon>
        <taxon>Prosthecochloris</taxon>
    </lineage>
</organism>
<dbReference type="InterPro" id="IPR019734">
    <property type="entry name" value="TPR_rpt"/>
</dbReference>
<protein>
    <recommendedName>
        <fullName evidence="4">Outer membrane lipoprotein BamD-like domain-containing protein</fullName>
    </recommendedName>
</protein>
<dbReference type="OrthoDB" id="9770761at2"/>
<dbReference type="Pfam" id="PF13174">
    <property type="entry name" value="TPR_6"/>
    <property type="match status" value="1"/>
</dbReference>
<evidence type="ECO:0000313" key="5">
    <source>
        <dbReference type="EMBL" id="PWW81234.1"/>
    </source>
</evidence>
<dbReference type="InterPro" id="IPR039565">
    <property type="entry name" value="BamD-like"/>
</dbReference>
<dbReference type="Pfam" id="PF13525">
    <property type="entry name" value="YfiO"/>
    <property type="match status" value="1"/>
</dbReference>
<feature type="domain" description="Outer membrane lipoprotein BamD-like" evidence="4">
    <location>
        <begin position="38"/>
        <end position="152"/>
    </location>
</feature>
<evidence type="ECO:0000256" key="3">
    <source>
        <dbReference type="SAM" id="SignalP"/>
    </source>
</evidence>
<keyword evidence="2" id="KW-0802">TPR repeat</keyword>
<gene>
    <name evidence="5" type="ORF">CR164_10850</name>
</gene>
<evidence type="ECO:0000256" key="2">
    <source>
        <dbReference type="PROSITE-ProRule" id="PRU00339"/>
    </source>
</evidence>
<dbReference type="PROSITE" id="PS50005">
    <property type="entry name" value="TPR"/>
    <property type="match status" value="1"/>
</dbReference>
<name>A0A317T3R1_9CHLB</name>
<reference evidence="6" key="1">
    <citation type="submission" date="2017-10" db="EMBL/GenBank/DDBJ databases">
        <authorList>
            <person name="Gaisin V.A."/>
            <person name="Rysina M.S."/>
            <person name="Grouzdev D.S."/>
        </authorList>
    </citation>
    <scope>NUCLEOTIDE SEQUENCE [LARGE SCALE GENOMIC DNA]</scope>
    <source>
        <strain evidence="6">V1</strain>
    </source>
</reference>
<feature type="repeat" description="TPR" evidence="2">
    <location>
        <begin position="76"/>
        <end position="109"/>
    </location>
</feature>
<dbReference type="InterPro" id="IPR011990">
    <property type="entry name" value="TPR-like_helical_dom_sf"/>
</dbReference>
<dbReference type="Gene3D" id="1.25.40.10">
    <property type="entry name" value="Tetratricopeptide repeat domain"/>
    <property type="match status" value="1"/>
</dbReference>
<evidence type="ECO:0000259" key="4">
    <source>
        <dbReference type="Pfam" id="PF13525"/>
    </source>
</evidence>
<keyword evidence="6" id="KW-1185">Reference proteome</keyword>